<dbReference type="RefSeq" id="WP_013421665.1">
    <property type="nucleotide sequence ID" value="NC_014666.1"/>
</dbReference>
<protein>
    <submittedName>
        <fullName evidence="3">Pyridoxamine 5'-phosphate oxidase-related FMN-binding protein</fullName>
    </submittedName>
</protein>
<dbReference type="OrthoDB" id="157302at2"/>
<dbReference type="InterPro" id="IPR011576">
    <property type="entry name" value="Pyridox_Oxase_N"/>
</dbReference>
<keyword evidence="4" id="KW-1185">Reference proteome</keyword>
<gene>
    <name evidence="3" type="ordered locus">FraEuI1c_0460</name>
</gene>
<keyword evidence="1" id="KW-0560">Oxidoreductase</keyword>
<dbReference type="AlphaFoldDB" id="E3J9Y1"/>
<dbReference type="GO" id="GO:0070967">
    <property type="term" value="F:coenzyme F420 binding"/>
    <property type="evidence" value="ECO:0007669"/>
    <property type="project" value="TreeGrafter"/>
</dbReference>
<dbReference type="Gene3D" id="2.30.110.10">
    <property type="entry name" value="Electron Transport, Fmn-binding Protein, Chain A"/>
    <property type="match status" value="1"/>
</dbReference>
<sequence length="169" mass="18424">MTTPTTRLDRPYSAPSAVAVSWEQAEAVLRDAELSWISTVRPDGGPHVTPLVAVWLDGALYFHTGAQEQKYANLRANPRVVLTTGAATWDHGIDVVVEGEAVPATDEAILTRLAAAFATKWDGRWRLSARDGHLVNADMGGVSEAFEVRPTRAYAHTKGEPFSQTTYTF</sequence>
<dbReference type="GO" id="GO:0005829">
    <property type="term" value="C:cytosol"/>
    <property type="evidence" value="ECO:0007669"/>
    <property type="project" value="TreeGrafter"/>
</dbReference>
<dbReference type="STRING" id="298654.FraEuI1c_0460"/>
<organism evidence="3 4">
    <name type="scientific">Pseudofrankia inefficax (strain DSM 45817 / CECT 9037 / DDB 130130 / EuI1c)</name>
    <name type="common">Frankia inefficax</name>
    <dbReference type="NCBI Taxonomy" id="298654"/>
    <lineage>
        <taxon>Bacteria</taxon>
        <taxon>Bacillati</taxon>
        <taxon>Actinomycetota</taxon>
        <taxon>Actinomycetes</taxon>
        <taxon>Frankiales</taxon>
        <taxon>Frankiaceae</taxon>
        <taxon>Pseudofrankia</taxon>
    </lineage>
</organism>
<proteinExistence type="predicted"/>
<evidence type="ECO:0000256" key="1">
    <source>
        <dbReference type="ARBA" id="ARBA00023002"/>
    </source>
</evidence>
<dbReference type="InterPro" id="IPR012349">
    <property type="entry name" value="Split_barrel_FMN-bd"/>
</dbReference>
<dbReference type="SUPFAM" id="SSF50475">
    <property type="entry name" value="FMN-binding split barrel"/>
    <property type="match status" value="1"/>
</dbReference>
<dbReference type="GO" id="GO:0016627">
    <property type="term" value="F:oxidoreductase activity, acting on the CH-CH group of donors"/>
    <property type="evidence" value="ECO:0007669"/>
    <property type="project" value="TreeGrafter"/>
</dbReference>
<evidence type="ECO:0000259" key="2">
    <source>
        <dbReference type="Pfam" id="PF01243"/>
    </source>
</evidence>
<name>E3J9Y1_PSEI1</name>
<dbReference type="PANTHER" id="PTHR35176">
    <property type="entry name" value="HEME OXYGENASE HI_0854-RELATED"/>
    <property type="match status" value="1"/>
</dbReference>
<dbReference type="HOGENOM" id="CLU_115408_0_0_11"/>
<accession>E3J9Y1</accession>
<reference evidence="3 4" key="1">
    <citation type="submission" date="2010-10" db="EMBL/GenBank/DDBJ databases">
        <title>Complete sequence of Frankia sp. EuI1c.</title>
        <authorList>
            <consortium name="US DOE Joint Genome Institute"/>
            <person name="Lucas S."/>
            <person name="Copeland A."/>
            <person name="Lapidus A."/>
            <person name="Cheng J.-F."/>
            <person name="Bruce D."/>
            <person name="Goodwin L."/>
            <person name="Pitluck S."/>
            <person name="Chertkov O."/>
            <person name="Detter J.C."/>
            <person name="Han C."/>
            <person name="Tapia R."/>
            <person name="Land M."/>
            <person name="Hauser L."/>
            <person name="Jeffries C."/>
            <person name="Kyrpides N."/>
            <person name="Ivanova N."/>
            <person name="Mikhailova N."/>
            <person name="Beauchemin N."/>
            <person name="Sen A."/>
            <person name="Sur S.A."/>
            <person name="Gtari M."/>
            <person name="Wall L."/>
            <person name="Tisa L."/>
            <person name="Woyke T."/>
        </authorList>
    </citation>
    <scope>NUCLEOTIDE SEQUENCE [LARGE SCALE GENOMIC DNA]</scope>
    <source>
        <strain evidence="4">DSM 45817 / CECT 9037 / EuI1c</strain>
    </source>
</reference>
<feature type="domain" description="Pyridoxamine 5'-phosphate oxidase N-terminal" evidence="2">
    <location>
        <begin position="23"/>
        <end position="124"/>
    </location>
</feature>
<dbReference type="Pfam" id="PF01243">
    <property type="entry name" value="PNPOx_N"/>
    <property type="match status" value="1"/>
</dbReference>
<dbReference type="PANTHER" id="PTHR35176:SF4">
    <property type="entry name" value="PYRIDOXAMINE 5'-PHOSPHATE OXIDASE-RELATED FMN-BINDING"/>
    <property type="match status" value="1"/>
</dbReference>
<dbReference type="EMBL" id="CP002299">
    <property type="protein sequence ID" value="ADP78543.1"/>
    <property type="molecule type" value="Genomic_DNA"/>
</dbReference>
<dbReference type="Proteomes" id="UP000002484">
    <property type="component" value="Chromosome"/>
</dbReference>
<evidence type="ECO:0000313" key="3">
    <source>
        <dbReference type="EMBL" id="ADP78543.1"/>
    </source>
</evidence>
<dbReference type="eggNOG" id="COG3467">
    <property type="taxonomic scope" value="Bacteria"/>
</dbReference>
<evidence type="ECO:0000313" key="4">
    <source>
        <dbReference type="Proteomes" id="UP000002484"/>
    </source>
</evidence>
<dbReference type="InterPro" id="IPR052019">
    <property type="entry name" value="F420H2_bilvrd_red/Heme_oxyg"/>
</dbReference>
<dbReference type="InParanoid" id="E3J9Y1"/>
<dbReference type="KEGG" id="fri:FraEuI1c_0460"/>